<evidence type="ECO:0000313" key="2">
    <source>
        <dbReference type="EMBL" id="GFO47503.1"/>
    </source>
</evidence>
<dbReference type="EMBL" id="BLXT01008339">
    <property type="protein sequence ID" value="GFO47503.1"/>
    <property type="molecule type" value="Genomic_DNA"/>
</dbReference>
<reference evidence="2 3" key="1">
    <citation type="journal article" date="2021" name="Elife">
        <title>Chloroplast acquisition without the gene transfer in kleptoplastic sea slugs, Plakobranchus ocellatus.</title>
        <authorList>
            <person name="Maeda T."/>
            <person name="Takahashi S."/>
            <person name="Yoshida T."/>
            <person name="Shimamura S."/>
            <person name="Takaki Y."/>
            <person name="Nagai Y."/>
            <person name="Toyoda A."/>
            <person name="Suzuki Y."/>
            <person name="Arimoto A."/>
            <person name="Ishii H."/>
            <person name="Satoh N."/>
            <person name="Nishiyama T."/>
            <person name="Hasebe M."/>
            <person name="Maruyama T."/>
            <person name="Minagawa J."/>
            <person name="Obokata J."/>
            <person name="Shigenobu S."/>
        </authorList>
    </citation>
    <scope>NUCLEOTIDE SEQUENCE [LARGE SCALE GENOMIC DNA]</scope>
</reference>
<sequence length="93" mass="11234">MKQIYKRLNEETRGSLKKKKIEIGKKGWMEDGVFQGWRRKSKRYIRKIREEIDEKKARKHRLGRAVRRKRIGELQEKHTPAQCLTTPHAKKHS</sequence>
<evidence type="ECO:0000313" key="3">
    <source>
        <dbReference type="Proteomes" id="UP000735302"/>
    </source>
</evidence>
<evidence type="ECO:0000256" key="1">
    <source>
        <dbReference type="SAM" id="MobiDB-lite"/>
    </source>
</evidence>
<accession>A0AAV4DT44</accession>
<feature type="region of interest" description="Disordered" evidence="1">
    <location>
        <begin position="72"/>
        <end position="93"/>
    </location>
</feature>
<protein>
    <submittedName>
        <fullName evidence="2">Uncharacterized protein</fullName>
    </submittedName>
</protein>
<keyword evidence="3" id="KW-1185">Reference proteome</keyword>
<comment type="caution">
    <text evidence="2">The sequence shown here is derived from an EMBL/GenBank/DDBJ whole genome shotgun (WGS) entry which is preliminary data.</text>
</comment>
<name>A0AAV4DT44_9GAST</name>
<proteinExistence type="predicted"/>
<dbReference type="Proteomes" id="UP000735302">
    <property type="component" value="Unassembled WGS sequence"/>
</dbReference>
<gene>
    <name evidence="2" type="ORF">PoB_007400800</name>
</gene>
<organism evidence="2 3">
    <name type="scientific">Plakobranchus ocellatus</name>
    <dbReference type="NCBI Taxonomy" id="259542"/>
    <lineage>
        <taxon>Eukaryota</taxon>
        <taxon>Metazoa</taxon>
        <taxon>Spiralia</taxon>
        <taxon>Lophotrochozoa</taxon>
        <taxon>Mollusca</taxon>
        <taxon>Gastropoda</taxon>
        <taxon>Heterobranchia</taxon>
        <taxon>Euthyneura</taxon>
        <taxon>Panpulmonata</taxon>
        <taxon>Sacoglossa</taxon>
        <taxon>Placobranchoidea</taxon>
        <taxon>Plakobranchidae</taxon>
        <taxon>Plakobranchus</taxon>
    </lineage>
</organism>
<dbReference type="AlphaFoldDB" id="A0AAV4DT44"/>